<dbReference type="Pfam" id="PF06854">
    <property type="entry name" value="Phage_Gp15"/>
    <property type="match status" value="1"/>
</dbReference>
<dbReference type="EMBL" id="CP047418">
    <property type="protein sequence ID" value="QLL78141.1"/>
    <property type="molecule type" value="Genomic_DNA"/>
</dbReference>
<dbReference type="Proteomes" id="UP000510886">
    <property type="component" value="Chromosome"/>
</dbReference>
<protein>
    <recommendedName>
        <fullName evidence="3">Bacteriophage Gp15 protein</fullName>
    </recommendedName>
</protein>
<evidence type="ECO:0008006" key="3">
    <source>
        <dbReference type="Google" id="ProtNLM"/>
    </source>
</evidence>
<sequence length="203" mass="23618">MLSLTKELENKIRYKGKEYKLDLAFDVVLRWYELLEDPEMSSAEKLVTAFKMFLPDVKTTDGNFVVEAVENISKYVAETPYGNYDDEIADNTSDEDPIRYYSYQQDAGIIYASFLQDYGIDLIDQQGKLHWDKFRALLDGLSDNTPFQKVVQIRMTDTSKLEGEELNRMIELQDYYQLDSMRSVKNQNQGMNDFFNALAQTSK</sequence>
<accession>A0A7H9EKQ9</accession>
<name>A0A7H9EKQ9_9LACO</name>
<evidence type="ECO:0000313" key="2">
    <source>
        <dbReference type="Proteomes" id="UP000510886"/>
    </source>
</evidence>
<dbReference type="RefSeq" id="WP_180848437.1">
    <property type="nucleotide sequence ID" value="NZ_CP047418.1"/>
</dbReference>
<proteinExistence type="predicted"/>
<dbReference type="KEGG" id="lsw:GTO87_05730"/>
<dbReference type="InterPro" id="IPR009660">
    <property type="entry name" value="Phage_A500_Gp15"/>
</dbReference>
<gene>
    <name evidence="1" type="ORF">GTO87_05730</name>
</gene>
<reference evidence="1 2" key="1">
    <citation type="submission" date="2020-01" db="EMBL/GenBank/DDBJ databases">
        <title>Complete and circular genome sequences of six lactobacillus isolates from horses.</title>
        <authorList>
            <person name="Hassan H.M."/>
        </authorList>
    </citation>
    <scope>NUCLEOTIDE SEQUENCE [LARGE SCALE GENOMIC DNA]</scope>
    <source>
        <strain evidence="1 2">1A</strain>
    </source>
</reference>
<dbReference type="AlphaFoldDB" id="A0A7H9EKQ9"/>
<organism evidence="1 2">
    <name type="scientific">Ligilactobacillus saerimneri</name>
    <dbReference type="NCBI Taxonomy" id="228229"/>
    <lineage>
        <taxon>Bacteria</taxon>
        <taxon>Bacillati</taxon>
        <taxon>Bacillota</taxon>
        <taxon>Bacilli</taxon>
        <taxon>Lactobacillales</taxon>
        <taxon>Lactobacillaceae</taxon>
        <taxon>Ligilactobacillus</taxon>
    </lineage>
</organism>
<evidence type="ECO:0000313" key="1">
    <source>
        <dbReference type="EMBL" id="QLL78141.1"/>
    </source>
</evidence>